<keyword evidence="2" id="KW-1185">Reference proteome</keyword>
<dbReference type="Proteomes" id="UP000673394">
    <property type="component" value="Unassembled WGS sequence"/>
</dbReference>
<reference evidence="1 2" key="1">
    <citation type="submission" date="2021-04" db="EMBL/GenBank/DDBJ databases">
        <title>Paenibacillus sp. DLE-14 whole genome sequence.</title>
        <authorList>
            <person name="Ham Y.J."/>
        </authorList>
    </citation>
    <scope>NUCLEOTIDE SEQUENCE [LARGE SCALE GENOMIC DNA]</scope>
    <source>
        <strain evidence="1 2">DLE-14</strain>
    </source>
</reference>
<dbReference type="EMBL" id="JAGKSP010000005">
    <property type="protein sequence ID" value="MBP3963963.1"/>
    <property type="molecule type" value="Genomic_DNA"/>
</dbReference>
<dbReference type="Pfam" id="PF09388">
    <property type="entry name" value="SpoOE-like"/>
    <property type="match status" value="1"/>
</dbReference>
<dbReference type="InterPro" id="IPR037208">
    <property type="entry name" value="Spo0E-like_sf"/>
</dbReference>
<dbReference type="InterPro" id="IPR018540">
    <property type="entry name" value="Spo0E-like"/>
</dbReference>
<organism evidence="1 2">
    <name type="scientific">Paenibacillus lignilyticus</name>
    <dbReference type="NCBI Taxonomy" id="1172615"/>
    <lineage>
        <taxon>Bacteria</taxon>
        <taxon>Bacillati</taxon>
        <taxon>Bacillota</taxon>
        <taxon>Bacilli</taxon>
        <taxon>Bacillales</taxon>
        <taxon>Paenibacillaceae</taxon>
        <taxon>Paenibacillus</taxon>
    </lineage>
</organism>
<comment type="caution">
    <text evidence="1">The sequence shown here is derived from an EMBL/GenBank/DDBJ whole genome shotgun (WGS) entry which is preliminary data.</text>
</comment>
<dbReference type="RefSeq" id="WP_177245767.1">
    <property type="nucleotide sequence ID" value="NZ_JAGKSP010000005.1"/>
</dbReference>
<name>A0ABS5CDG1_9BACL</name>
<dbReference type="InterPro" id="IPR036638">
    <property type="entry name" value="HLH_DNA-bd_sf"/>
</dbReference>
<dbReference type="SUPFAM" id="SSF140500">
    <property type="entry name" value="BAS1536-like"/>
    <property type="match status" value="1"/>
</dbReference>
<sequence>MESFLQEKIESLRFEMNDRACKHGSLTDERVVYVSQQLDRYIFVYQKLQRKRDKRK</sequence>
<dbReference type="Gene3D" id="4.10.280.10">
    <property type="entry name" value="Helix-loop-helix DNA-binding domain"/>
    <property type="match status" value="1"/>
</dbReference>
<gene>
    <name evidence="1" type="ORF">I8J30_14700</name>
</gene>
<accession>A0ABS5CDG1</accession>
<evidence type="ECO:0000313" key="2">
    <source>
        <dbReference type="Proteomes" id="UP000673394"/>
    </source>
</evidence>
<protein>
    <submittedName>
        <fullName evidence="1">Aspartyl-phosphate phosphatase Spo0E family protein</fullName>
    </submittedName>
</protein>
<evidence type="ECO:0000313" key="1">
    <source>
        <dbReference type="EMBL" id="MBP3963963.1"/>
    </source>
</evidence>
<proteinExistence type="predicted"/>